<keyword evidence="4" id="KW-1185">Reference proteome</keyword>
<evidence type="ECO:0000313" key="4">
    <source>
        <dbReference type="Proteomes" id="UP001194579"/>
    </source>
</evidence>
<reference evidence="1 3" key="1">
    <citation type="journal article" date="2012" name="J. Bacteriol.">
        <title>Genome sequence of Pectobacterium sp. strain SCC3193.</title>
        <authorList>
            <person name="Koskinen J.P."/>
            <person name="Laine P."/>
            <person name="Niemi O."/>
            <person name="Nykyri J."/>
            <person name="Harjunpaa H."/>
            <person name="Auvinen P."/>
            <person name="Paulin L."/>
            <person name="Pirhonen M."/>
            <person name="Palva T."/>
            <person name="Holm L."/>
        </authorList>
    </citation>
    <scope>NUCLEOTIDE SEQUENCE [LARGE SCALE GENOMIC DNA]</scope>
    <source>
        <strain evidence="1 3">SCC3193</strain>
    </source>
</reference>
<dbReference type="AlphaFoldDB" id="A0A0H3IBW5"/>
<reference evidence="2" key="4">
    <citation type="submission" date="2024-05" db="EMBL/GenBank/DDBJ databases">
        <title>Identification of Pectobacterium versatile causing blackleg of potato from New York State with a whole genome sequencing approach.</title>
        <authorList>
            <person name="Ma X."/>
            <person name="Swingle B."/>
        </authorList>
    </citation>
    <scope>NUCLEOTIDE SEQUENCE</scope>
    <source>
        <strain evidence="2">NY1588A</strain>
    </source>
</reference>
<dbReference type="HOGENOM" id="CLU_1249747_0_0_6"/>
<dbReference type="RefSeq" id="WP_014701919.1">
    <property type="nucleotide sequence ID" value="NC_017845.1"/>
</dbReference>
<name>A0A0H3IBW5_PECPM</name>
<reference evidence="1" key="2">
    <citation type="submission" date="2012-03" db="EMBL/GenBank/DDBJ databases">
        <authorList>
            <person name="Koskinen P."/>
            <person name="Laine P."/>
            <person name="Niemi O."/>
            <person name="Nykyri J."/>
            <person name="Harjunpaa H."/>
            <person name="Auvinen P."/>
            <person name="Paulin L."/>
            <person name="Pirhonen M."/>
            <person name="Palva T."/>
            <person name="Holm L."/>
        </authorList>
    </citation>
    <scope>NUCLEOTIDE SEQUENCE</scope>
    <source>
        <strain evidence="1">SCC3193</strain>
    </source>
</reference>
<sequence>MILKDIYLYPDVLDYGEELTYPFKELTRSLCNYLGRSIKQAKYDTTGFNRVCFIGRKNPIGESYVNSSNVLGVEIFIDENEYLHTLKSELNKYFAKLVINGLDKVDGRYSLPKDLIVNAIDEFENSGFINEWVFKRKKLKGCKFTGLLKCRLTLDNFFLDFQIINKDKVVYEENVVTDHPNDFVFYYHLNKFNITDDYVVEVVNKSDNVIYSKRLANVLELL</sequence>
<dbReference type="EMBL" id="WABS01000027">
    <property type="protein sequence ID" value="MBI0555646.1"/>
    <property type="molecule type" value="Genomic_DNA"/>
</dbReference>
<organism evidence="1 3">
    <name type="scientific">Pectobacterium parmentieri</name>
    <dbReference type="NCBI Taxonomy" id="1905730"/>
    <lineage>
        <taxon>Bacteria</taxon>
        <taxon>Pseudomonadati</taxon>
        <taxon>Pseudomonadota</taxon>
        <taxon>Gammaproteobacteria</taxon>
        <taxon>Enterobacterales</taxon>
        <taxon>Pectobacteriaceae</taxon>
        <taxon>Pectobacterium</taxon>
    </lineage>
</organism>
<reference evidence="4" key="3">
    <citation type="submission" date="2023-07" db="EMBL/GenBank/DDBJ databases">
        <title>Identification of Pectobacterium versatile causing blackleg of potato from New York State with a whole genome sequencing approach.</title>
        <authorList>
            <person name="Ma X."/>
            <person name="Swingle B."/>
        </authorList>
    </citation>
    <scope>NUCLEOTIDE SEQUENCE [LARGE SCALE GENOMIC DNA]</scope>
    <source>
        <strain evidence="4">NY1588A</strain>
    </source>
</reference>
<dbReference type="EMBL" id="CP003415">
    <property type="protein sequence ID" value="AFI92539.1"/>
    <property type="molecule type" value="Genomic_DNA"/>
</dbReference>
<dbReference type="Proteomes" id="UP000008044">
    <property type="component" value="Chromosome"/>
</dbReference>
<dbReference type="KEGG" id="pec:W5S_4493"/>
<evidence type="ECO:0000313" key="3">
    <source>
        <dbReference type="Proteomes" id="UP000008044"/>
    </source>
</evidence>
<protein>
    <submittedName>
        <fullName evidence="1">Uncharacterized protein</fullName>
    </submittedName>
</protein>
<accession>A0A0H3IBW5</accession>
<evidence type="ECO:0000313" key="2">
    <source>
        <dbReference type="EMBL" id="MBI0555646.1"/>
    </source>
</evidence>
<dbReference type="Proteomes" id="UP001194579">
    <property type="component" value="Unassembled WGS sequence"/>
</dbReference>
<gene>
    <name evidence="1" type="ordered locus">W5S_4493</name>
    <name evidence="2" type="ORF">F6Q06_14270</name>
</gene>
<proteinExistence type="predicted"/>
<dbReference type="STRING" id="1905730.W5S_4493"/>
<dbReference type="eggNOG" id="ENOG5032MVY">
    <property type="taxonomic scope" value="Bacteria"/>
</dbReference>
<evidence type="ECO:0000313" key="1">
    <source>
        <dbReference type="EMBL" id="AFI92539.1"/>
    </source>
</evidence>